<dbReference type="GO" id="GO:0043190">
    <property type="term" value="C:ATP-binding cassette (ABC) transporter complex"/>
    <property type="evidence" value="ECO:0007669"/>
    <property type="project" value="InterPro"/>
</dbReference>
<gene>
    <name evidence="5" type="ORF">DW352_05485</name>
</gene>
<dbReference type="PANTHER" id="PTHR30290:SF64">
    <property type="entry name" value="ABC TRANSPORTER PERIPLASMIC BINDING PROTEIN"/>
    <property type="match status" value="1"/>
</dbReference>
<dbReference type="Pfam" id="PF00496">
    <property type="entry name" value="SBP_bac_5"/>
    <property type="match status" value="1"/>
</dbReference>
<dbReference type="InterPro" id="IPR000914">
    <property type="entry name" value="SBP_5_dom"/>
</dbReference>
<sequence length="569" mass="64514">MHGAPAWPSDFSAPTYANPAAPKGGQLVQGVLGTFDSLNPFIVKGIPAAYMRGYVIESLLARGYDEPFTLYGLLAESVETDDARTYVTFRLNPAARFADGRPVTPADIIFSWETLRDRGRPNFRLYYAKASKVEALDERTVRFDLSAADDRELPLIIGLMPIIAKHAVDPATFEDTSFTPLLGSGPYTVSAVRPGESVTFKRNPNYWGRDLPINRGLWNFDQIRVDYYRDGNTHFEAFKKGLYDVRVETDPGRWRTAYDFPALRDGRALKEEFPYGLPKGMQGLTFNTRRPLFADVRVREALLQLFDFEWINHTYFFDLYKRTASYFDGCDLSAHGHPANARERELLAPFPGTVRDDIMQGTWAPPVTDGSGRDRSTLRRAFALFAEAGYALKGTELVHKASGRPFSFEILTTTRDQERLALAYSRSLKRAGIEARVRTVDATQFERRRIAFDFDMMEYRWEQSLSPGNEQFFYWGSAAADQQGSRNYMGVKSKAVDTMIAAMLSATTREDFVAATRALDRVLLSGFYVIPLYYPPVQWVARWSKIAHPERTSLFGYLPETWWAKGAVQ</sequence>
<comment type="similarity">
    <text evidence="2">Belongs to the bacterial solute-binding protein 5 family.</text>
</comment>
<dbReference type="KEGG" id="ptaw:DW352_05485"/>
<dbReference type="GO" id="GO:0042884">
    <property type="term" value="P:microcin transport"/>
    <property type="evidence" value="ECO:0007669"/>
    <property type="project" value="TreeGrafter"/>
</dbReference>
<dbReference type="Gene3D" id="3.10.105.10">
    <property type="entry name" value="Dipeptide-binding Protein, Domain 3"/>
    <property type="match status" value="1"/>
</dbReference>
<evidence type="ECO:0000259" key="4">
    <source>
        <dbReference type="Pfam" id="PF00496"/>
    </source>
</evidence>
<dbReference type="PIRSF" id="PIRSF002741">
    <property type="entry name" value="MppA"/>
    <property type="match status" value="1"/>
</dbReference>
<dbReference type="Proteomes" id="UP000254889">
    <property type="component" value="Chromosome"/>
</dbReference>
<dbReference type="PANTHER" id="PTHR30290">
    <property type="entry name" value="PERIPLASMIC BINDING COMPONENT OF ABC TRANSPORTER"/>
    <property type="match status" value="1"/>
</dbReference>
<dbReference type="GO" id="GO:0030288">
    <property type="term" value="C:outer membrane-bounded periplasmic space"/>
    <property type="evidence" value="ECO:0007669"/>
    <property type="project" value="TreeGrafter"/>
</dbReference>
<name>A0A346A3X4_9HYPH</name>
<proteinExistence type="inferred from homology"/>
<dbReference type="Gene3D" id="3.40.190.10">
    <property type="entry name" value="Periplasmic binding protein-like II"/>
    <property type="match status" value="1"/>
</dbReference>
<keyword evidence="6" id="KW-1185">Reference proteome</keyword>
<evidence type="ECO:0000313" key="6">
    <source>
        <dbReference type="Proteomes" id="UP000254889"/>
    </source>
</evidence>
<accession>A0A346A3X4</accession>
<dbReference type="GO" id="GO:1904680">
    <property type="term" value="F:peptide transmembrane transporter activity"/>
    <property type="evidence" value="ECO:0007669"/>
    <property type="project" value="TreeGrafter"/>
</dbReference>
<dbReference type="InterPro" id="IPR030678">
    <property type="entry name" value="Peptide/Ni-bd"/>
</dbReference>
<dbReference type="RefSeq" id="WP_115694250.1">
    <property type="nucleotide sequence ID" value="NZ_CP031417.1"/>
</dbReference>
<dbReference type="CDD" id="cd08497">
    <property type="entry name" value="MbnE-like"/>
    <property type="match status" value="1"/>
</dbReference>
<organism evidence="5 6">
    <name type="scientific">Pseudolabrys taiwanensis</name>
    <dbReference type="NCBI Taxonomy" id="331696"/>
    <lineage>
        <taxon>Bacteria</taxon>
        <taxon>Pseudomonadati</taxon>
        <taxon>Pseudomonadota</taxon>
        <taxon>Alphaproteobacteria</taxon>
        <taxon>Hyphomicrobiales</taxon>
        <taxon>Xanthobacteraceae</taxon>
        <taxon>Pseudolabrys</taxon>
    </lineage>
</organism>
<evidence type="ECO:0000256" key="3">
    <source>
        <dbReference type="ARBA" id="ARBA00022729"/>
    </source>
</evidence>
<comment type="subcellular location">
    <subcellularLocation>
        <location evidence="1">Periplasm</location>
    </subcellularLocation>
</comment>
<dbReference type="GO" id="GO:0015833">
    <property type="term" value="P:peptide transport"/>
    <property type="evidence" value="ECO:0007669"/>
    <property type="project" value="TreeGrafter"/>
</dbReference>
<dbReference type="OrthoDB" id="9803988at2"/>
<evidence type="ECO:0000256" key="1">
    <source>
        <dbReference type="ARBA" id="ARBA00004418"/>
    </source>
</evidence>
<evidence type="ECO:0000313" key="5">
    <source>
        <dbReference type="EMBL" id="AXK83871.1"/>
    </source>
</evidence>
<dbReference type="EMBL" id="CP031417">
    <property type="protein sequence ID" value="AXK83871.1"/>
    <property type="molecule type" value="Genomic_DNA"/>
</dbReference>
<dbReference type="SUPFAM" id="SSF53850">
    <property type="entry name" value="Periplasmic binding protein-like II"/>
    <property type="match status" value="1"/>
</dbReference>
<reference evidence="5 6" key="1">
    <citation type="submission" date="2018-07" db="EMBL/GenBank/DDBJ databases">
        <authorList>
            <person name="Quirk P.G."/>
            <person name="Krulwich T.A."/>
        </authorList>
    </citation>
    <scope>NUCLEOTIDE SEQUENCE [LARGE SCALE GENOMIC DNA]</scope>
    <source>
        <strain evidence="5 6">CC-BB4</strain>
    </source>
</reference>
<feature type="domain" description="Solute-binding protein family 5" evidence="4">
    <location>
        <begin position="70"/>
        <end position="479"/>
    </location>
</feature>
<keyword evidence="3" id="KW-0732">Signal</keyword>
<protein>
    <submittedName>
        <fullName evidence="5">ABC transporter substrate-binding protein</fullName>
    </submittedName>
</protein>
<dbReference type="AlphaFoldDB" id="A0A346A3X4"/>
<evidence type="ECO:0000256" key="2">
    <source>
        <dbReference type="ARBA" id="ARBA00005695"/>
    </source>
</evidence>
<dbReference type="InterPro" id="IPR039424">
    <property type="entry name" value="SBP_5"/>
</dbReference>